<keyword evidence="6" id="KW-1185">Reference proteome</keyword>
<comment type="caution">
    <text evidence="5">The sequence shown here is derived from an EMBL/GenBank/DDBJ whole genome shotgun (WGS) entry which is preliminary data.</text>
</comment>
<keyword evidence="3" id="KW-0804">Transcription</keyword>
<dbReference type="Gene3D" id="2.60.120.10">
    <property type="entry name" value="Jelly Rolls"/>
    <property type="match status" value="1"/>
</dbReference>
<dbReference type="PROSITE" id="PS01124">
    <property type="entry name" value="HTH_ARAC_FAMILY_2"/>
    <property type="match status" value="1"/>
</dbReference>
<dbReference type="PRINTS" id="PR00032">
    <property type="entry name" value="HTHARAC"/>
</dbReference>
<dbReference type="InterPro" id="IPR009057">
    <property type="entry name" value="Homeodomain-like_sf"/>
</dbReference>
<dbReference type="InterPro" id="IPR014710">
    <property type="entry name" value="RmlC-like_jellyroll"/>
</dbReference>
<dbReference type="InterPro" id="IPR018062">
    <property type="entry name" value="HTH_AraC-typ_CS"/>
</dbReference>
<keyword evidence="1" id="KW-0805">Transcription regulation</keyword>
<organism evidence="5 6">
    <name type="scientific">Chitinophaga defluvii</name>
    <dbReference type="NCBI Taxonomy" id="3163343"/>
    <lineage>
        <taxon>Bacteria</taxon>
        <taxon>Pseudomonadati</taxon>
        <taxon>Bacteroidota</taxon>
        <taxon>Chitinophagia</taxon>
        <taxon>Chitinophagales</taxon>
        <taxon>Chitinophagaceae</taxon>
        <taxon>Chitinophaga</taxon>
    </lineage>
</organism>
<sequence>MKSIFQHQAATDNMSFVVKEYYQPHFTSPFHFHDSYELILIAKSYGKLYAGNKVLNFNDGEVYLFGPGFAHCFYNEQSFIKSGEIAHAIVIFFKEDFLGREFFSKGELAKVWELLSKADRGIQLQANDLIRSFFYQITGSKGLQTLILLLQLLNHLSGLKKEEITFINKTIPKLFSKDSNTNKLEAVFKYVIENFKEEVSSKDAASLACLSEAAFCRYFKRRTEKTFSQFVNHVRITHSTRLLLEQDMSIANVCFECGFGNISYFNRQFKKIMGQTPFEYRSAHAPKEADLLE</sequence>
<dbReference type="Gene3D" id="1.10.10.60">
    <property type="entry name" value="Homeodomain-like"/>
    <property type="match status" value="2"/>
</dbReference>
<dbReference type="EMBL" id="JBEXAC010000001">
    <property type="protein sequence ID" value="MET6996052.1"/>
    <property type="molecule type" value="Genomic_DNA"/>
</dbReference>
<feature type="domain" description="HTH araC/xylS-type" evidence="4">
    <location>
        <begin position="185"/>
        <end position="283"/>
    </location>
</feature>
<evidence type="ECO:0000256" key="1">
    <source>
        <dbReference type="ARBA" id="ARBA00023015"/>
    </source>
</evidence>
<evidence type="ECO:0000259" key="4">
    <source>
        <dbReference type="PROSITE" id="PS01124"/>
    </source>
</evidence>
<dbReference type="InterPro" id="IPR018060">
    <property type="entry name" value="HTH_AraC"/>
</dbReference>
<dbReference type="SUPFAM" id="SSF51182">
    <property type="entry name" value="RmlC-like cupins"/>
    <property type="match status" value="1"/>
</dbReference>
<evidence type="ECO:0000313" key="6">
    <source>
        <dbReference type="Proteomes" id="UP001549749"/>
    </source>
</evidence>
<reference evidence="5 6" key="1">
    <citation type="submission" date="2024-06" db="EMBL/GenBank/DDBJ databases">
        <title>Chitinophaga defluvii sp. nov., isolated from municipal sewage.</title>
        <authorList>
            <person name="Zhang L."/>
        </authorList>
    </citation>
    <scope>NUCLEOTIDE SEQUENCE [LARGE SCALE GENOMIC DNA]</scope>
    <source>
        <strain evidence="5 6">H8</strain>
    </source>
</reference>
<dbReference type="SUPFAM" id="SSF46689">
    <property type="entry name" value="Homeodomain-like"/>
    <property type="match status" value="2"/>
</dbReference>
<dbReference type="PANTHER" id="PTHR43280">
    <property type="entry name" value="ARAC-FAMILY TRANSCRIPTIONAL REGULATOR"/>
    <property type="match status" value="1"/>
</dbReference>
<dbReference type="InterPro" id="IPR020449">
    <property type="entry name" value="Tscrpt_reg_AraC-type_HTH"/>
</dbReference>
<gene>
    <name evidence="5" type="ORF">ABR189_01670</name>
</gene>
<dbReference type="InterPro" id="IPR011051">
    <property type="entry name" value="RmlC_Cupin_sf"/>
</dbReference>
<dbReference type="PANTHER" id="PTHR43280:SF34">
    <property type="entry name" value="ARAC-FAMILY TRANSCRIPTIONAL REGULATOR"/>
    <property type="match status" value="1"/>
</dbReference>
<dbReference type="Pfam" id="PF12833">
    <property type="entry name" value="HTH_18"/>
    <property type="match status" value="1"/>
</dbReference>
<evidence type="ECO:0000256" key="2">
    <source>
        <dbReference type="ARBA" id="ARBA00023125"/>
    </source>
</evidence>
<dbReference type="Proteomes" id="UP001549749">
    <property type="component" value="Unassembled WGS sequence"/>
</dbReference>
<evidence type="ECO:0000313" key="5">
    <source>
        <dbReference type="EMBL" id="MET6996052.1"/>
    </source>
</evidence>
<proteinExistence type="predicted"/>
<dbReference type="RefSeq" id="WP_354658700.1">
    <property type="nucleotide sequence ID" value="NZ_JBEXAC010000001.1"/>
</dbReference>
<accession>A0ABV2T0B3</accession>
<keyword evidence="2" id="KW-0238">DNA-binding</keyword>
<name>A0ABV2T0B3_9BACT</name>
<protein>
    <submittedName>
        <fullName evidence="5">AraC family transcriptional regulator</fullName>
    </submittedName>
</protein>
<dbReference type="SMART" id="SM00342">
    <property type="entry name" value="HTH_ARAC"/>
    <property type="match status" value="1"/>
</dbReference>
<evidence type="ECO:0000256" key="3">
    <source>
        <dbReference type="ARBA" id="ARBA00023163"/>
    </source>
</evidence>
<dbReference type="PROSITE" id="PS00041">
    <property type="entry name" value="HTH_ARAC_FAMILY_1"/>
    <property type="match status" value="1"/>
</dbReference>